<reference evidence="3" key="1">
    <citation type="submission" date="2022-10" db="EMBL/GenBank/DDBJ databases">
        <title>The WGS of Solirubrobacter phytolaccae KCTC 29190.</title>
        <authorList>
            <person name="Jiang Z."/>
        </authorList>
    </citation>
    <scope>NUCLEOTIDE SEQUENCE</scope>
    <source>
        <strain evidence="3">KCTC 29190</strain>
    </source>
</reference>
<dbReference type="Gene3D" id="3.40.50.880">
    <property type="match status" value="1"/>
</dbReference>
<evidence type="ECO:0000313" key="4">
    <source>
        <dbReference type="Proteomes" id="UP001147653"/>
    </source>
</evidence>
<keyword evidence="4" id="KW-1185">Reference proteome</keyword>
<organism evidence="3 4">
    <name type="scientific">Solirubrobacter phytolaccae</name>
    <dbReference type="NCBI Taxonomy" id="1404360"/>
    <lineage>
        <taxon>Bacteria</taxon>
        <taxon>Bacillati</taxon>
        <taxon>Actinomycetota</taxon>
        <taxon>Thermoleophilia</taxon>
        <taxon>Solirubrobacterales</taxon>
        <taxon>Solirubrobacteraceae</taxon>
        <taxon>Solirubrobacter</taxon>
    </lineage>
</organism>
<protein>
    <submittedName>
        <fullName evidence="3">ThuA domain-containing protein</fullName>
    </submittedName>
</protein>
<dbReference type="InterPro" id="IPR029062">
    <property type="entry name" value="Class_I_gatase-like"/>
</dbReference>
<dbReference type="Pfam" id="PF06283">
    <property type="entry name" value="ThuA"/>
    <property type="match status" value="1"/>
</dbReference>
<dbReference type="SUPFAM" id="SSF50952">
    <property type="entry name" value="Soluble quinoprotein glucose dehydrogenase"/>
    <property type="match status" value="1"/>
</dbReference>
<dbReference type="SUPFAM" id="SSF52317">
    <property type="entry name" value="Class I glutamine amidotransferase-like"/>
    <property type="match status" value="1"/>
</dbReference>
<evidence type="ECO:0000256" key="1">
    <source>
        <dbReference type="SAM" id="SignalP"/>
    </source>
</evidence>
<dbReference type="InterPro" id="IPR029010">
    <property type="entry name" value="ThuA-like"/>
</dbReference>
<dbReference type="AlphaFoldDB" id="A0A9X3NKQ4"/>
<evidence type="ECO:0000313" key="3">
    <source>
        <dbReference type="EMBL" id="MDA0185381.1"/>
    </source>
</evidence>
<dbReference type="Proteomes" id="UP001147653">
    <property type="component" value="Unassembled WGS sequence"/>
</dbReference>
<accession>A0A9X3NKQ4</accession>
<dbReference type="InterPro" id="IPR011042">
    <property type="entry name" value="6-blade_b-propeller_TolB-like"/>
</dbReference>
<keyword evidence="1" id="KW-0732">Signal</keyword>
<evidence type="ECO:0000259" key="2">
    <source>
        <dbReference type="Pfam" id="PF06283"/>
    </source>
</evidence>
<dbReference type="RefSeq" id="WP_270029883.1">
    <property type="nucleotide sequence ID" value="NZ_JAPDDP010000110.1"/>
</dbReference>
<comment type="caution">
    <text evidence="3">The sequence shown here is derived from an EMBL/GenBank/DDBJ whole genome shotgun (WGS) entry which is preliminary data.</text>
</comment>
<gene>
    <name evidence="3" type="ORF">OJ997_34060</name>
</gene>
<sequence>MSLRRAGLASALTLVAAAAALPAAAEAQGSGDGKKVLIYTGTTGYRHTDGINGGRPVVQSKLEGLGYAVDWEDCSGRGTGANNCNNANKNPRIFTSENLAKYDALVFLNMSWSWNTANPGPLLDLESQKDAIIGFVQNGGGIASIHNATDAGAGRSVWDWWDGSPNSMIGTTMPGHAATNATGNTATVQVADNNHLATRDLPDTWQISDEHYNYLTNVRGGHHVLATFDERTYNPGVNARGQDHPITYCKLYDGESVNDGTATRRAYRDGRTWVTGMGHFGVRYTENGGDNNLVKMIVGGIRWVAGEGRKSDCSGTVWSSFSRQVLVSDALNPIGIDIAKDGKVYWSEIGPSIGFEVNGHIKMHDPKGAPNNKTTVGTIQTRSDHSLSEDGVLGMSLQPGFDLADPSKRNLFVYYSPRNAAWPTTGAAQVVGYNQISRFTLNAEGTSVVDGSERVILRVPKVKIAGAPAGFPGGPTNNGPGHVGGAGLDFDSAGNLYLGVGDDVSPNASGHNGLQPMDYRSAERWDARKTSANTADLRGKVLRITPKQGEIAADAAPGVGTTYDIPEGNLFPVGTTAARPEIYGMGFRQPFTLHTDPANPGLVGVGEYCNDASTDRADRGFAGVCEWNLLNKPGNFGWPFCAGNQSADNTATRWNYATATTTGQKYDCSLDEIPSDINYAPEGQAPNPATFQGRHAIPKPIPATIWKKYATGTGVQRDIDFGDLSKGGMQPVAGPIYRYDASTATAGAFPRYYDGSWLINNRGANDGFWKEVRLRQDNNEMLRVNDWLPYNAAGTEGANLNSLVIGTQFGADGSLYMSRYSVGCCRSNTQTPTQIVKISFNVYDESTAPSAAVELDPAVPGAGRAYPGPVTLKLSGTDAAAASDPNPVSGLDRIEYRDTLQGVPGQWVRLANTAGGNTFNTTATVSEEGNHVIEYRAVDKAGNVGEVKTIAFAIIKPTDVDANFTAMVPTILGLSFTAEPTFGVLMPGTAKDYLAETAAKVTVTTGDAALTVVDRSTTAPGRLVNGSAALPQPVQISAAGGPFNAVSATPLLLKSWATQTTNELVPITAKQPIGVNDALRAGAYGKVLTFSLSTTTP</sequence>
<dbReference type="PANTHER" id="PTHR19328:SF75">
    <property type="entry name" value="ALDOSE SUGAR DEHYDROGENASE YLII"/>
    <property type="match status" value="1"/>
</dbReference>
<dbReference type="PANTHER" id="PTHR19328">
    <property type="entry name" value="HEDGEHOG-INTERACTING PROTEIN"/>
    <property type="match status" value="1"/>
</dbReference>
<dbReference type="InterPro" id="IPR011041">
    <property type="entry name" value="Quinoprot_gluc/sorb_DH_b-prop"/>
</dbReference>
<feature type="signal peptide" evidence="1">
    <location>
        <begin position="1"/>
        <end position="27"/>
    </location>
</feature>
<dbReference type="EMBL" id="JAPDDP010000110">
    <property type="protein sequence ID" value="MDA0185381.1"/>
    <property type="molecule type" value="Genomic_DNA"/>
</dbReference>
<feature type="domain" description="ThuA-like" evidence="2">
    <location>
        <begin position="35"/>
        <end position="304"/>
    </location>
</feature>
<dbReference type="Gene3D" id="2.120.10.30">
    <property type="entry name" value="TolB, C-terminal domain"/>
    <property type="match status" value="1"/>
</dbReference>
<name>A0A9X3NKQ4_9ACTN</name>
<proteinExistence type="predicted"/>
<feature type="chain" id="PRO_5040856052" evidence="1">
    <location>
        <begin position="28"/>
        <end position="1097"/>
    </location>
</feature>